<evidence type="ECO:0000313" key="3">
    <source>
        <dbReference type="Proteomes" id="UP000242432"/>
    </source>
</evidence>
<name>A0A1T4V8K8_9GAMM</name>
<dbReference type="STRING" id="83771.SAMN02910357_00840"/>
<organism evidence="2 3">
    <name type="scientific">Succinivibrio dextrinosolvens DSM 3072</name>
    <dbReference type="NCBI Taxonomy" id="1123324"/>
    <lineage>
        <taxon>Bacteria</taxon>
        <taxon>Pseudomonadati</taxon>
        <taxon>Pseudomonadota</taxon>
        <taxon>Gammaproteobacteria</taxon>
        <taxon>Aeromonadales</taxon>
        <taxon>Succinivibrionaceae</taxon>
        <taxon>Succinivibrio</taxon>
    </lineage>
</organism>
<sequence length="103" mass="11660">MAISNVVDSSRFQIIQSHTNRQRLDEQINRNDEENNSSVKVQQTLSVTPKVQGKEHEDNYAEAREELGYTQKATKSKASAYSSVQNQDRREAISEQLGVSVYA</sequence>
<protein>
    <submittedName>
        <fullName evidence="2">Uncharacterized protein</fullName>
    </submittedName>
</protein>
<dbReference type="RefSeq" id="WP_031491878.1">
    <property type="nucleotide sequence ID" value="NZ_FUXX01000014.1"/>
</dbReference>
<keyword evidence="3" id="KW-1185">Reference proteome</keyword>
<gene>
    <name evidence="2" type="ORF">SAMN02745213_01056</name>
</gene>
<feature type="region of interest" description="Disordered" evidence="1">
    <location>
        <begin position="23"/>
        <end position="44"/>
    </location>
</feature>
<evidence type="ECO:0000313" key="2">
    <source>
        <dbReference type="EMBL" id="SKA61285.1"/>
    </source>
</evidence>
<feature type="region of interest" description="Disordered" evidence="1">
    <location>
        <begin position="80"/>
        <end position="103"/>
    </location>
</feature>
<dbReference type="EMBL" id="FUXX01000014">
    <property type="protein sequence ID" value="SKA61285.1"/>
    <property type="molecule type" value="Genomic_DNA"/>
</dbReference>
<evidence type="ECO:0000256" key="1">
    <source>
        <dbReference type="SAM" id="MobiDB-lite"/>
    </source>
</evidence>
<reference evidence="3" key="1">
    <citation type="submission" date="2017-02" db="EMBL/GenBank/DDBJ databases">
        <authorList>
            <person name="Varghese N."/>
            <person name="Submissions S."/>
        </authorList>
    </citation>
    <scope>NUCLEOTIDE SEQUENCE [LARGE SCALE GENOMIC DNA]</scope>
    <source>
        <strain evidence="3">DSM 3072</strain>
    </source>
</reference>
<feature type="compositionally biased region" description="Basic and acidic residues" evidence="1">
    <location>
        <begin position="23"/>
        <end position="33"/>
    </location>
</feature>
<dbReference type="AlphaFoldDB" id="A0A1T4V8K8"/>
<accession>A0A1T4V8K8</accession>
<dbReference type="Proteomes" id="UP000242432">
    <property type="component" value="Unassembled WGS sequence"/>
</dbReference>
<proteinExistence type="predicted"/>